<dbReference type="AlphaFoldDB" id="A0A9D4HRH1"/>
<comment type="caution">
    <text evidence="2">The sequence shown here is derived from an EMBL/GenBank/DDBJ whole genome shotgun (WGS) entry which is preliminary data.</text>
</comment>
<organism evidence="2 3">
    <name type="scientific">Dreissena polymorpha</name>
    <name type="common">Zebra mussel</name>
    <name type="synonym">Mytilus polymorpha</name>
    <dbReference type="NCBI Taxonomy" id="45954"/>
    <lineage>
        <taxon>Eukaryota</taxon>
        <taxon>Metazoa</taxon>
        <taxon>Spiralia</taxon>
        <taxon>Lophotrochozoa</taxon>
        <taxon>Mollusca</taxon>
        <taxon>Bivalvia</taxon>
        <taxon>Autobranchia</taxon>
        <taxon>Heteroconchia</taxon>
        <taxon>Euheterodonta</taxon>
        <taxon>Imparidentia</taxon>
        <taxon>Neoheterodontei</taxon>
        <taxon>Myida</taxon>
        <taxon>Dreissenoidea</taxon>
        <taxon>Dreissenidae</taxon>
        <taxon>Dreissena</taxon>
    </lineage>
</organism>
<dbReference type="Proteomes" id="UP000828390">
    <property type="component" value="Unassembled WGS sequence"/>
</dbReference>
<reference evidence="2" key="1">
    <citation type="journal article" date="2019" name="bioRxiv">
        <title>The Genome of the Zebra Mussel, Dreissena polymorpha: A Resource for Invasive Species Research.</title>
        <authorList>
            <person name="McCartney M.A."/>
            <person name="Auch B."/>
            <person name="Kono T."/>
            <person name="Mallez S."/>
            <person name="Zhang Y."/>
            <person name="Obille A."/>
            <person name="Becker A."/>
            <person name="Abrahante J.E."/>
            <person name="Garbe J."/>
            <person name="Badalamenti J.P."/>
            <person name="Herman A."/>
            <person name="Mangelson H."/>
            <person name="Liachko I."/>
            <person name="Sullivan S."/>
            <person name="Sone E.D."/>
            <person name="Koren S."/>
            <person name="Silverstein K.A.T."/>
            <person name="Beckman K.B."/>
            <person name="Gohl D.M."/>
        </authorList>
    </citation>
    <scope>NUCLEOTIDE SEQUENCE</scope>
    <source>
        <strain evidence="2">Duluth1</strain>
        <tissue evidence="2">Whole animal</tissue>
    </source>
</reference>
<evidence type="ECO:0000256" key="1">
    <source>
        <dbReference type="SAM" id="MobiDB-lite"/>
    </source>
</evidence>
<feature type="region of interest" description="Disordered" evidence="1">
    <location>
        <begin position="122"/>
        <end position="159"/>
    </location>
</feature>
<sequence>MYADPLGQQLERARRDRGESQPQKILSPVYISLKRGTSAGGSANPAESVTLEPDVFYTARFAVFFKMQRTCHPLFIVESSLTRTCKRSRLKRAGNSGTAGLPVWRSYGADLELHLGVSAVPRTSRGGLREGPRGGGTQCAQRTGETVSGMKTTAGDDESDQKRRAVCCIPLAELRSDMNLS</sequence>
<reference evidence="2" key="2">
    <citation type="submission" date="2020-11" db="EMBL/GenBank/DDBJ databases">
        <authorList>
            <person name="McCartney M.A."/>
            <person name="Auch B."/>
            <person name="Kono T."/>
            <person name="Mallez S."/>
            <person name="Becker A."/>
            <person name="Gohl D.M."/>
            <person name="Silverstein K.A.T."/>
            <person name="Koren S."/>
            <person name="Bechman K.B."/>
            <person name="Herman A."/>
            <person name="Abrahante J.E."/>
            <person name="Garbe J."/>
        </authorList>
    </citation>
    <scope>NUCLEOTIDE SEQUENCE</scope>
    <source>
        <strain evidence="2">Duluth1</strain>
        <tissue evidence="2">Whole animal</tissue>
    </source>
</reference>
<name>A0A9D4HRH1_DREPO</name>
<protein>
    <submittedName>
        <fullName evidence="2">Uncharacterized protein</fullName>
    </submittedName>
</protein>
<feature type="compositionally biased region" description="Polar residues" evidence="1">
    <location>
        <begin position="138"/>
        <end position="151"/>
    </location>
</feature>
<proteinExistence type="predicted"/>
<gene>
    <name evidence="2" type="ORF">DPMN_054274</name>
</gene>
<dbReference type="EMBL" id="JAIWYP010000012">
    <property type="protein sequence ID" value="KAH3728320.1"/>
    <property type="molecule type" value="Genomic_DNA"/>
</dbReference>
<evidence type="ECO:0000313" key="3">
    <source>
        <dbReference type="Proteomes" id="UP000828390"/>
    </source>
</evidence>
<feature type="region of interest" description="Disordered" evidence="1">
    <location>
        <begin position="1"/>
        <end position="21"/>
    </location>
</feature>
<accession>A0A9D4HRH1</accession>
<evidence type="ECO:0000313" key="2">
    <source>
        <dbReference type="EMBL" id="KAH3728320.1"/>
    </source>
</evidence>
<keyword evidence="3" id="KW-1185">Reference proteome</keyword>